<dbReference type="STRING" id="765257.A0A0C9ZYB5"/>
<reference evidence="2" key="2">
    <citation type="submission" date="2015-01" db="EMBL/GenBank/DDBJ databases">
        <title>Evolutionary Origins and Diversification of the Mycorrhizal Mutualists.</title>
        <authorList>
            <consortium name="DOE Joint Genome Institute"/>
            <consortium name="Mycorrhizal Genomics Consortium"/>
            <person name="Kohler A."/>
            <person name="Kuo A."/>
            <person name="Nagy L.G."/>
            <person name="Floudas D."/>
            <person name="Copeland A."/>
            <person name="Barry K.W."/>
            <person name="Cichocki N."/>
            <person name="Veneault-Fourrey C."/>
            <person name="LaButti K."/>
            <person name="Lindquist E.A."/>
            <person name="Lipzen A."/>
            <person name="Lundell T."/>
            <person name="Morin E."/>
            <person name="Murat C."/>
            <person name="Riley R."/>
            <person name="Ohm R."/>
            <person name="Sun H."/>
            <person name="Tunlid A."/>
            <person name="Henrissat B."/>
            <person name="Grigoriev I.V."/>
            <person name="Hibbett D.S."/>
            <person name="Martin F."/>
        </authorList>
    </citation>
    <scope>NUCLEOTIDE SEQUENCE [LARGE SCALE GENOMIC DNA]</scope>
    <source>
        <strain evidence="2">441</strain>
    </source>
</reference>
<evidence type="ECO:0000313" key="2">
    <source>
        <dbReference type="Proteomes" id="UP000054018"/>
    </source>
</evidence>
<dbReference type="Proteomes" id="UP000054018">
    <property type="component" value="Unassembled WGS sequence"/>
</dbReference>
<gene>
    <name evidence="1" type="ORF">PISMIDRAFT_10125</name>
</gene>
<dbReference type="OrthoDB" id="2355984at2759"/>
<dbReference type="HOGENOM" id="CLU_2321266_0_0_1"/>
<reference evidence="1 2" key="1">
    <citation type="submission" date="2014-04" db="EMBL/GenBank/DDBJ databases">
        <authorList>
            <consortium name="DOE Joint Genome Institute"/>
            <person name="Kuo A."/>
            <person name="Kohler A."/>
            <person name="Costa M.D."/>
            <person name="Nagy L.G."/>
            <person name="Floudas D."/>
            <person name="Copeland A."/>
            <person name="Barry K.W."/>
            <person name="Cichocki N."/>
            <person name="Veneault-Fourrey C."/>
            <person name="LaButti K."/>
            <person name="Lindquist E.A."/>
            <person name="Lipzen A."/>
            <person name="Lundell T."/>
            <person name="Morin E."/>
            <person name="Murat C."/>
            <person name="Sun H."/>
            <person name="Tunlid A."/>
            <person name="Henrissat B."/>
            <person name="Grigoriev I.V."/>
            <person name="Hibbett D.S."/>
            <person name="Martin F."/>
            <person name="Nordberg H.P."/>
            <person name="Cantor M.N."/>
            <person name="Hua S.X."/>
        </authorList>
    </citation>
    <scope>NUCLEOTIDE SEQUENCE [LARGE SCALE GENOMIC DNA]</scope>
    <source>
        <strain evidence="1 2">441</strain>
    </source>
</reference>
<name>A0A0C9ZYB5_9AGAM</name>
<protein>
    <submittedName>
        <fullName evidence="1">Uncharacterized protein</fullName>
    </submittedName>
</protein>
<evidence type="ECO:0000313" key="1">
    <source>
        <dbReference type="EMBL" id="KIK24718.1"/>
    </source>
</evidence>
<proteinExistence type="predicted"/>
<organism evidence="1 2">
    <name type="scientific">Pisolithus microcarpus 441</name>
    <dbReference type="NCBI Taxonomy" id="765257"/>
    <lineage>
        <taxon>Eukaryota</taxon>
        <taxon>Fungi</taxon>
        <taxon>Dikarya</taxon>
        <taxon>Basidiomycota</taxon>
        <taxon>Agaricomycotina</taxon>
        <taxon>Agaricomycetes</taxon>
        <taxon>Agaricomycetidae</taxon>
        <taxon>Boletales</taxon>
        <taxon>Sclerodermatineae</taxon>
        <taxon>Pisolithaceae</taxon>
        <taxon>Pisolithus</taxon>
    </lineage>
</organism>
<keyword evidence="2" id="KW-1185">Reference proteome</keyword>
<sequence length="99" mass="11879">MQWLNLIQWKYVDLAKVLESAHTTELDPKQSHIIDDKVELSFWVSKPTGPIRSATDHNTTFTMFVKALLFIFPQWWEEYSEYQSSLRWLFHSFEPSFHT</sequence>
<dbReference type="AlphaFoldDB" id="A0A0C9ZYB5"/>
<accession>A0A0C9ZYB5</accession>
<dbReference type="EMBL" id="KN833714">
    <property type="protein sequence ID" value="KIK24718.1"/>
    <property type="molecule type" value="Genomic_DNA"/>
</dbReference>